<dbReference type="EMBL" id="JAWWNJ010000078">
    <property type="protein sequence ID" value="KAK7005463.1"/>
    <property type="molecule type" value="Genomic_DNA"/>
</dbReference>
<sequence length="129" mass="14610">MSKAKIYEKEGETRVRQFPAYIRLANKILTRSEGRVSVFVSIEAICQFYWSTDRASLANQPDVYLNFPQFLNDVVTWITDRRGKQTDRSGNAMSAVRTSTSIFPGAGVYTTPELWHMAGLAPNLTEAER</sequence>
<reference evidence="1 2" key="1">
    <citation type="journal article" date="2024" name="J Genomics">
        <title>Draft genome sequencing and assembly of Favolaschia claudopus CIRM-BRFM 2984 isolated from oak limbs.</title>
        <authorList>
            <person name="Navarro D."/>
            <person name="Drula E."/>
            <person name="Chaduli D."/>
            <person name="Cazenave R."/>
            <person name="Ahrendt S."/>
            <person name="Wang J."/>
            <person name="Lipzen A."/>
            <person name="Daum C."/>
            <person name="Barry K."/>
            <person name="Grigoriev I.V."/>
            <person name="Favel A."/>
            <person name="Rosso M.N."/>
            <person name="Martin F."/>
        </authorList>
    </citation>
    <scope>NUCLEOTIDE SEQUENCE [LARGE SCALE GENOMIC DNA]</scope>
    <source>
        <strain evidence="1 2">CIRM-BRFM 2984</strain>
    </source>
</reference>
<dbReference type="Proteomes" id="UP001362999">
    <property type="component" value="Unassembled WGS sequence"/>
</dbReference>
<evidence type="ECO:0000313" key="2">
    <source>
        <dbReference type="Proteomes" id="UP001362999"/>
    </source>
</evidence>
<organism evidence="1 2">
    <name type="scientific">Favolaschia claudopus</name>
    <dbReference type="NCBI Taxonomy" id="2862362"/>
    <lineage>
        <taxon>Eukaryota</taxon>
        <taxon>Fungi</taxon>
        <taxon>Dikarya</taxon>
        <taxon>Basidiomycota</taxon>
        <taxon>Agaricomycotina</taxon>
        <taxon>Agaricomycetes</taxon>
        <taxon>Agaricomycetidae</taxon>
        <taxon>Agaricales</taxon>
        <taxon>Marasmiineae</taxon>
        <taxon>Mycenaceae</taxon>
        <taxon>Favolaschia</taxon>
    </lineage>
</organism>
<gene>
    <name evidence="1" type="ORF">R3P38DRAFT_2794644</name>
</gene>
<comment type="caution">
    <text evidence="1">The sequence shown here is derived from an EMBL/GenBank/DDBJ whole genome shotgun (WGS) entry which is preliminary data.</text>
</comment>
<keyword evidence="2" id="KW-1185">Reference proteome</keyword>
<name>A0AAW0A8K2_9AGAR</name>
<dbReference type="AlphaFoldDB" id="A0AAW0A8K2"/>
<proteinExistence type="predicted"/>
<evidence type="ECO:0000313" key="1">
    <source>
        <dbReference type="EMBL" id="KAK7005463.1"/>
    </source>
</evidence>
<protein>
    <submittedName>
        <fullName evidence="1">Uncharacterized protein</fullName>
    </submittedName>
</protein>
<accession>A0AAW0A8K2</accession>